<dbReference type="AlphaFoldDB" id="A0A7S1VXH0"/>
<keyword evidence="7" id="KW-0539">Nucleus</keyword>
<dbReference type="Pfam" id="PF02840">
    <property type="entry name" value="Prp18"/>
    <property type="match status" value="1"/>
</dbReference>
<dbReference type="GO" id="GO:0071021">
    <property type="term" value="C:U2-type post-spliceosomal complex"/>
    <property type="evidence" value="ECO:0007669"/>
    <property type="project" value="TreeGrafter"/>
</dbReference>
<evidence type="ECO:0000313" key="11">
    <source>
        <dbReference type="EMBL" id="CAD9314162.1"/>
    </source>
</evidence>
<dbReference type="PANTHER" id="PTHR13007">
    <property type="entry name" value="PRE-MRNA SPLICING FACTOR-RELATED"/>
    <property type="match status" value="1"/>
</dbReference>
<evidence type="ECO:0000256" key="4">
    <source>
        <dbReference type="ARBA" id="ARBA00022664"/>
    </source>
</evidence>
<dbReference type="InterPro" id="IPR004098">
    <property type="entry name" value="Prp18"/>
</dbReference>
<dbReference type="InterPro" id="IPR036285">
    <property type="entry name" value="PRP4-like_sf"/>
</dbReference>
<dbReference type="InterPro" id="IPR039979">
    <property type="entry name" value="PRPF18"/>
</dbReference>
<reference evidence="11" key="1">
    <citation type="submission" date="2021-01" db="EMBL/GenBank/DDBJ databases">
        <authorList>
            <person name="Corre E."/>
            <person name="Pelletier E."/>
            <person name="Niang G."/>
            <person name="Scheremetjew M."/>
            <person name="Finn R."/>
            <person name="Kale V."/>
            <person name="Holt S."/>
            <person name="Cochrane G."/>
            <person name="Meng A."/>
            <person name="Brown T."/>
            <person name="Cohen L."/>
        </authorList>
    </citation>
    <scope>NUCLEOTIDE SEQUENCE</scope>
    <source>
        <strain evidence="11">Pop2</strain>
    </source>
</reference>
<dbReference type="EMBL" id="HBGN01000889">
    <property type="protein sequence ID" value="CAD9314162.1"/>
    <property type="molecule type" value="Transcribed_RNA"/>
</dbReference>
<feature type="compositionally biased region" description="Basic and acidic residues" evidence="8">
    <location>
        <begin position="88"/>
        <end position="110"/>
    </location>
</feature>
<dbReference type="Pfam" id="PF08799">
    <property type="entry name" value="PRP4"/>
    <property type="match status" value="1"/>
</dbReference>
<keyword evidence="5" id="KW-0747">Spliceosome</keyword>
<dbReference type="InterPro" id="IPR014906">
    <property type="entry name" value="PRP4-like"/>
</dbReference>
<organism evidence="11">
    <name type="scientific">Ditylum brightwellii</name>
    <dbReference type="NCBI Taxonomy" id="49249"/>
    <lineage>
        <taxon>Eukaryota</taxon>
        <taxon>Sar</taxon>
        <taxon>Stramenopiles</taxon>
        <taxon>Ochrophyta</taxon>
        <taxon>Bacillariophyta</taxon>
        <taxon>Mediophyceae</taxon>
        <taxon>Lithodesmiophycidae</taxon>
        <taxon>Lithodesmiales</taxon>
        <taxon>Lithodesmiaceae</taxon>
        <taxon>Ditylum</taxon>
    </lineage>
</organism>
<evidence type="ECO:0000256" key="6">
    <source>
        <dbReference type="ARBA" id="ARBA00023187"/>
    </source>
</evidence>
<dbReference type="GO" id="GO:0046540">
    <property type="term" value="C:U4/U6 x U5 tri-snRNP complex"/>
    <property type="evidence" value="ECO:0007669"/>
    <property type="project" value="TreeGrafter"/>
</dbReference>
<feature type="region of interest" description="Disordered" evidence="8">
    <location>
        <begin position="194"/>
        <end position="223"/>
    </location>
</feature>
<evidence type="ECO:0000259" key="10">
    <source>
        <dbReference type="Pfam" id="PF08799"/>
    </source>
</evidence>
<dbReference type="SUPFAM" id="SSF47938">
    <property type="entry name" value="Functional domain of the splicing factor Prp18"/>
    <property type="match status" value="1"/>
</dbReference>
<dbReference type="PANTHER" id="PTHR13007:SF19">
    <property type="entry name" value="PRE-MRNA-SPLICING FACTOR 18"/>
    <property type="match status" value="1"/>
</dbReference>
<evidence type="ECO:0000256" key="1">
    <source>
        <dbReference type="ARBA" id="ARBA00004123"/>
    </source>
</evidence>
<keyword evidence="6" id="KW-0508">mRNA splicing</keyword>
<dbReference type="GO" id="GO:0000350">
    <property type="term" value="P:generation of catalytic spliceosome for second transesterification step"/>
    <property type="evidence" value="ECO:0007669"/>
    <property type="project" value="TreeGrafter"/>
</dbReference>
<feature type="region of interest" description="Disordered" evidence="8">
    <location>
        <begin position="18"/>
        <end position="125"/>
    </location>
</feature>
<feature type="domain" description="Prp18" evidence="9">
    <location>
        <begin position="230"/>
        <end position="369"/>
    </location>
</feature>
<evidence type="ECO:0000256" key="3">
    <source>
        <dbReference type="ARBA" id="ARBA00018242"/>
    </source>
</evidence>
<dbReference type="SUPFAM" id="SSF158230">
    <property type="entry name" value="PRP4-like"/>
    <property type="match status" value="1"/>
</dbReference>
<evidence type="ECO:0000256" key="7">
    <source>
        <dbReference type="ARBA" id="ARBA00023242"/>
    </source>
</evidence>
<accession>A0A7S1VXH0</accession>
<sequence>MDLLKKELERKKKALELAKQTKHATLSSSDKKKRSFLKTAELRKFQEEYDEDEKEQKRLKRRREEKGSKRRRREEEDVTKQDQQQQEVQRKERKEKEEEDIAKNQHKEDETSSNSPSSEEVVPKQHTAEKIISTLRSLGQPIKLFGESTFARYKRYLEALDMLNKTNLVTSEMEEYKLGSGHGIRNTFLGKKGYKEEEQQEEEHGKQKGKEDEAAAAADEEDDPHKRIHRFFKSLLRQWEEDLLSRPDHLKRTASGKNETKTLKQCRDYIRPLFKLCKTRRLEGAMMDHILNIVKYCEMGEFVKAHDSYMDLAIGRAAWPIGVTMVGIHARSGRAKIESSNVAHVMNSELQRKYLTSVKRLMSYSQKKRTDVDPSKKVLNM</sequence>
<keyword evidence="4" id="KW-0507">mRNA processing</keyword>
<feature type="compositionally biased region" description="Basic and acidic residues" evidence="8">
    <location>
        <begin position="62"/>
        <end position="80"/>
    </location>
</feature>
<name>A0A7S1VXH0_9STRA</name>
<evidence type="ECO:0000259" key="9">
    <source>
        <dbReference type="Pfam" id="PF02840"/>
    </source>
</evidence>
<protein>
    <recommendedName>
        <fullName evidence="3">Pre-mRNA-splicing factor 18</fullName>
    </recommendedName>
</protein>
<evidence type="ECO:0000256" key="2">
    <source>
        <dbReference type="ARBA" id="ARBA00008137"/>
    </source>
</evidence>
<evidence type="ECO:0000256" key="8">
    <source>
        <dbReference type="SAM" id="MobiDB-lite"/>
    </source>
</evidence>
<comment type="similarity">
    <text evidence="2">Belongs to the PRP18 family.</text>
</comment>
<proteinExistence type="inferred from homology"/>
<evidence type="ECO:0000256" key="5">
    <source>
        <dbReference type="ARBA" id="ARBA00022728"/>
    </source>
</evidence>
<feature type="compositionally biased region" description="Basic and acidic residues" evidence="8">
    <location>
        <begin position="194"/>
        <end position="213"/>
    </location>
</feature>
<dbReference type="Gene3D" id="1.20.940.10">
    <property type="entry name" value="Functional domain of the splicing factor Prp18"/>
    <property type="match status" value="1"/>
</dbReference>
<comment type="subcellular location">
    <subcellularLocation>
        <location evidence="1">Nucleus</location>
    </subcellularLocation>
</comment>
<dbReference type="Gene3D" id="4.10.280.110">
    <property type="entry name" value="Pre-mRNA processing factor 4 domain"/>
    <property type="match status" value="1"/>
</dbReference>
<gene>
    <name evidence="11" type="ORF">DBRI1063_LOCUS568</name>
</gene>
<dbReference type="GO" id="GO:0005682">
    <property type="term" value="C:U5 snRNP"/>
    <property type="evidence" value="ECO:0007669"/>
    <property type="project" value="TreeGrafter"/>
</dbReference>
<feature type="domain" description="Pre-mRNA processing factor 4 (PRP4)-like" evidence="10">
    <location>
        <begin position="132"/>
        <end position="157"/>
    </location>
</feature>